<organism evidence="7 8">
    <name type="scientific">Paracoccus lichenicola</name>
    <dbReference type="NCBI Taxonomy" id="2665644"/>
    <lineage>
        <taxon>Bacteria</taxon>
        <taxon>Pseudomonadati</taxon>
        <taxon>Pseudomonadota</taxon>
        <taxon>Alphaproteobacteria</taxon>
        <taxon>Rhodobacterales</taxon>
        <taxon>Paracoccaceae</taxon>
        <taxon>Paracoccus</taxon>
    </lineage>
</organism>
<keyword evidence="2" id="KW-0805">Transcription regulation</keyword>
<comment type="caution">
    <text evidence="7">The sequence shown here is derived from an EMBL/GenBank/DDBJ whole genome shotgun (WGS) entry which is preliminary data.</text>
</comment>
<dbReference type="InterPro" id="IPR013249">
    <property type="entry name" value="RNA_pol_sigma70_r4_t2"/>
</dbReference>
<dbReference type="Pfam" id="PF04542">
    <property type="entry name" value="Sigma70_r2"/>
    <property type="match status" value="1"/>
</dbReference>
<reference evidence="7 8" key="1">
    <citation type="submission" date="2019-11" db="EMBL/GenBank/DDBJ databases">
        <authorList>
            <person name="Lang L."/>
        </authorList>
    </citation>
    <scope>NUCLEOTIDE SEQUENCE [LARGE SCALE GENOMIC DNA]</scope>
    <source>
        <strain evidence="7 8">YIM 132242</strain>
    </source>
</reference>
<dbReference type="InterPro" id="IPR036388">
    <property type="entry name" value="WH-like_DNA-bd_sf"/>
</dbReference>
<comment type="similarity">
    <text evidence="1">Belongs to the sigma-70 factor family. ECF subfamily.</text>
</comment>
<dbReference type="InterPro" id="IPR013325">
    <property type="entry name" value="RNA_pol_sigma_r2"/>
</dbReference>
<dbReference type="PANTHER" id="PTHR43133">
    <property type="entry name" value="RNA POLYMERASE ECF-TYPE SIGMA FACTO"/>
    <property type="match status" value="1"/>
</dbReference>
<sequence>MTTSAAAATDGTVDLADALARCARGEQQALRLILDTEGGRMLGLALRMLQRRDLAEEAVQDGMVQIWRKAHQFRAGEGSARGWIFAVLRNRCLNILRDGRRLESLPPEALTAMQDARLDAAGAGLDALGDRVALKDCLTGLEPATRRAILLAYVGGFTHGEIAAIQSVPLGTCKSWIRRGLDLLRRCLS</sequence>
<feature type="domain" description="RNA polymerase sigma-70 region 2" evidence="5">
    <location>
        <begin position="39"/>
        <end position="101"/>
    </location>
</feature>
<evidence type="ECO:0000256" key="1">
    <source>
        <dbReference type="ARBA" id="ARBA00010641"/>
    </source>
</evidence>
<keyword evidence="3" id="KW-0731">Sigma factor</keyword>
<keyword evidence="8" id="KW-1185">Reference proteome</keyword>
<dbReference type="RefSeq" id="WP_154765529.1">
    <property type="nucleotide sequence ID" value="NZ_WMBT01000010.1"/>
</dbReference>
<evidence type="ECO:0000256" key="3">
    <source>
        <dbReference type="ARBA" id="ARBA00023082"/>
    </source>
</evidence>
<dbReference type="InterPro" id="IPR039425">
    <property type="entry name" value="RNA_pol_sigma-70-like"/>
</dbReference>
<evidence type="ECO:0000313" key="8">
    <source>
        <dbReference type="Proteomes" id="UP000481417"/>
    </source>
</evidence>
<dbReference type="InterPro" id="IPR007627">
    <property type="entry name" value="RNA_pol_sigma70_r2"/>
</dbReference>
<dbReference type="AlphaFoldDB" id="A0A6L6HVW1"/>
<evidence type="ECO:0000313" key="7">
    <source>
        <dbReference type="EMBL" id="MTE01448.1"/>
    </source>
</evidence>
<evidence type="ECO:0000259" key="6">
    <source>
        <dbReference type="Pfam" id="PF08281"/>
    </source>
</evidence>
<dbReference type="SUPFAM" id="SSF88946">
    <property type="entry name" value="Sigma2 domain of RNA polymerase sigma factors"/>
    <property type="match status" value="1"/>
</dbReference>
<dbReference type="GO" id="GO:0016987">
    <property type="term" value="F:sigma factor activity"/>
    <property type="evidence" value="ECO:0007669"/>
    <property type="project" value="UniProtKB-KW"/>
</dbReference>
<dbReference type="Gene3D" id="1.10.10.10">
    <property type="entry name" value="Winged helix-like DNA-binding domain superfamily/Winged helix DNA-binding domain"/>
    <property type="match status" value="1"/>
</dbReference>
<dbReference type="NCBIfam" id="TIGR02937">
    <property type="entry name" value="sigma70-ECF"/>
    <property type="match status" value="1"/>
</dbReference>
<dbReference type="InterPro" id="IPR014284">
    <property type="entry name" value="RNA_pol_sigma-70_dom"/>
</dbReference>
<keyword evidence="4" id="KW-0804">Transcription</keyword>
<dbReference type="PANTHER" id="PTHR43133:SF62">
    <property type="entry name" value="RNA POLYMERASE SIGMA FACTOR SIGZ"/>
    <property type="match status" value="1"/>
</dbReference>
<evidence type="ECO:0000256" key="2">
    <source>
        <dbReference type="ARBA" id="ARBA00023015"/>
    </source>
</evidence>
<protein>
    <submittedName>
        <fullName evidence="7">Sigma-70 family RNA polymerase sigma factor</fullName>
    </submittedName>
</protein>
<dbReference type="GO" id="GO:0006352">
    <property type="term" value="P:DNA-templated transcription initiation"/>
    <property type="evidence" value="ECO:0007669"/>
    <property type="project" value="InterPro"/>
</dbReference>
<proteinExistence type="inferred from homology"/>
<name>A0A6L6HVW1_9RHOB</name>
<dbReference type="Gene3D" id="1.10.1740.10">
    <property type="match status" value="1"/>
</dbReference>
<accession>A0A6L6HVW1</accession>
<feature type="domain" description="RNA polymerase sigma factor 70 region 4 type 2" evidence="6">
    <location>
        <begin position="132"/>
        <end position="182"/>
    </location>
</feature>
<dbReference type="InterPro" id="IPR013324">
    <property type="entry name" value="RNA_pol_sigma_r3/r4-like"/>
</dbReference>
<evidence type="ECO:0000256" key="4">
    <source>
        <dbReference type="ARBA" id="ARBA00023163"/>
    </source>
</evidence>
<dbReference type="GO" id="GO:0003677">
    <property type="term" value="F:DNA binding"/>
    <property type="evidence" value="ECO:0007669"/>
    <property type="project" value="InterPro"/>
</dbReference>
<dbReference type="EMBL" id="WMBT01000010">
    <property type="protein sequence ID" value="MTE01448.1"/>
    <property type="molecule type" value="Genomic_DNA"/>
</dbReference>
<dbReference type="Pfam" id="PF08281">
    <property type="entry name" value="Sigma70_r4_2"/>
    <property type="match status" value="1"/>
</dbReference>
<dbReference type="Proteomes" id="UP000481417">
    <property type="component" value="Unassembled WGS sequence"/>
</dbReference>
<gene>
    <name evidence="7" type="ORF">GIY56_14260</name>
</gene>
<evidence type="ECO:0000259" key="5">
    <source>
        <dbReference type="Pfam" id="PF04542"/>
    </source>
</evidence>
<dbReference type="SUPFAM" id="SSF88659">
    <property type="entry name" value="Sigma3 and sigma4 domains of RNA polymerase sigma factors"/>
    <property type="match status" value="1"/>
</dbReference>